<reference evidence="1 2" key="1">
    <citation type="submission" date="2020-08" db="EMBL/GenBank/DDBJ databases">
        <title>Genomic Encyclopedia of Type Strains, Phase III (KMG-III): the genomes of soil and plant-associated and newly described type strains.</title>
        <authorList>
            <person name="Whitman W."/>
        </authorList>
    </citation>
    <scope>NUCLEOTIDE SEQUENCE [LARGE SCALE GENOMIC DNA]</scope>
    <source>
        <strain evidence="1 2">CECT 3313</strain>
    </source>
</reference>
<evidence type="ECO:0000313" key="1">
    <source>
        <dbReference type="EMBL" id="MBB5931439.1"/>
    </source>
</evidence>
<organism evidence="1 2">
    <name type="scientific">Streptomyces echinatus</name>
    <dbReference type="NCBI Taxonomy" id="67293"/>
    <lineage>
        <taxon>Bacteria</taxon>
        <taxon>Bacillati</taxon>
        <taxon>Actinomycetota</taxon>
        <taxon>Actinomycetes</taxon>
        <taxon>Kitasatosporales</taxon>
        <taxon>Streptomycetaceae</taxon>
        <taxon>Streptomyces</taxon>
    </lineage>
</organism>
<proteinExistence type="predicted"/>
<name>A0A7W9UV87_9ACTN</name>
<protein>
    <submittedName>
        <fullName evidence="1">Uncharacterized protein</fullName>
    </submittedName>
</protein>
<keyword evidence="2" id="KW-1185">Reference proteome</keyword>
<accession>A0A7W9UV87</accession>
<dbReference type="EMBL" id="JACHJK010000016">
    <property type="protein sequence ID" value="MBB5931439.1"/>
    <property type="molecule type" value="Genomic_DNA"/>
</dbReference>
<gene>
    <name evidence="1" type="ORF">FHS34_006948</name>
</gene>
<sequence>MIVSSSTRLLDLQLAASLTPEQLRPGRRGK</sequence>
<dbReference type="AlphaFoldDB" id="A0A7W9UV87"/>
<evidence type="ECO:0000313" key="2">
    <source>
        <dbReference type="Proteomes" id="UP000585836"/>
    </source>
</evidence>
<dbReference type="Proteomes" id="UP000585836">
    <property type="component" value="Unassembled WGS sequence"/>
</dbReference>
<comment type="caution">
    <text evidence="1">The sequence shown here is derived from an EMBL/GenBank/DDBJ whole genome shotgun (WGS) entry which is preliminary data.</text>
</comment>